<feature type="domain" description="DJ-1/PfpI" evidence="1">
    <location>
        <begin position="42"/>
        <end position="200"/>
    </location>
</feature>
<accession>A0ABT2KG19</accession>
<name>A0ABT2KG19_9RHOB</name>
<gene>
    <name evidence="2" type="ORF">MU516_19045</name>
</gene>
<evidence type="ECO:0000313" key="2">
    <source>
        <dbReference type="EMBL" id="MCT4334934.1"/>
    </source>
</evidence>
<evidence type="ECO:0000259" key="1">
    <source>
        <dbReference type="Pfam" id="PF01965"/>
    </source>
</evidence>
<evidence type="ECO:0000313" key="3">
    <source>
        <dbReference type="Proteomes" id="UP001320702"/>
    </source>
</evidence>
<dbReference type="PANTHER" id="PTHR43130">
    <property type="entry name" value="ARAC-FAMILY TRANSCRIPTIONAL REGULATOR"/>
    <property type="match status" value="1"/>
</dbReference>
<proteinExistence type="predicted"/>
<keyword evidence="3" id="KW-1185">Reference proteome</keyword>
<dbReference type="InterPro" id="IPR029062">
    <property type="entry name" value="Class_I_gatase-like"/>
</dbReference>
<dbReference type="InterPro" id="IPR052158">
    <property type="entry name" value="INH-QAR"/>
</dbReference>
<dbReference type="EMBL" id="JANAVZ010000027">
    <property type="protein sequence ID" value="MCT4334934.1"/>
    <property type="molecule type" value="Genomic_DNA"/>
</dbReference>
<dbReference type="PANTHER" id="PTHR43130:SF2">
    <property type="entry name" value="DJ-1_PFPI DOMAIN-CONTAINING PROTEIN"/>
    <property type="match status" value="1"/>
</dbReference>
<dbReference type="Pfam" id="PF01965">
    <property type="entry name" value="DJ-1_PfpI"/>
    <property type="match status" value="1"/>
</dbReference>
<dbReference type="Gene3D" id="3.40.50.880">
    <property type="match status" value="1"/>
</dbReference>
<dbReference type="Proteomes" id="UP001320702">
    <property type="component" value="Unassembled WGS sequence"/>
</dbReference>
<dbReference type="CDD" id="cd03139">
    <property type="entry name" value="GATase1_PfpI_2"/>
    <property type="match status" value="1"/>
</dbReference>
<sequence length="262" mass="27916">MDRRTFNASLSSGIAIATLLGQMQQAAADAPPPPSRERPRYIMLLHPDMVMMDLVGPATTFSLTMGELHFVWKSKTAVTTDLGLSLAPTDTFDSCPQESDVLFVPGGLTGSTALMEDAETLDFLRDRAGKTRFVTSNCSGALVLGAAGLLTGKKATALWYVKDLLPIFGAVVSDGRVVEDGNVITSRGVTAGIDLGLTVAAKIRDEGWVRKMMLTLEYAPEPPFDGGRPETEASEHVNAVRNRRAPKVAAAKAAAERAALQL</sequence>
<dbReference type="SUPFAM" id="SSF52317">
    <property type="entry name" value="Class I glutamine amidotransferase-like"/>
    <property type="match status" value="1"/>
</dbReference>
<comment type="caution">
    <text evidence="2">The sequence shown here is derived from an EMBL/GenBank/DDBJ whole genome shotgun (WGS) entry which is preliminary data.</text>
</comment>
<reference evidence="2 3" key="1">
    <citation type="submission" date="2022-04" db="EMBL/GenBank/DDBJ databases">
        <title>Paracoccus sp. YLB-12 draft genome sequence.</title>
        <authorList>
            <person name="Yu L."/>
        </authorList>
    </citation>
    <scope>NUCLEOTIDE SEQUENCE [LARGE SCALE GENOMIC DNA]</scope>
    <source>
        <strain evidence="2 3">YLB-12</strain>
    </source>
</reference>
<dbReference type="RefSeq" id="WP_260278795.1">
    <property type="nucleotide sequence ID" value="NZ_JANAVZ010000027.1"/>
</dbReference>
<organism evidence="2 3">
    <name type="scientific">Paracoccus maritimus</name>
    <dbReference type="NCBI Taxonomy" id="2933292"/>
    <lineage>
        <taxon>Bacteria</taxon>
        <taxon>Pseudomonadati</taxon>
        <taxon>Pseudomonadota</taxon>
        <taxon>Alphaproteobacteria</taxon>
        <taxon>Rhodobacterales</taxon>
        <taxon>Paracoccaceae</taxon>
        <taxon>Paracoccus</taxon>
    </lineage>
</organism>
<protein>
    <submittedName>
        <fullName evidence="2">DJ-1/PfpI family protein</fullName>
    </submittedName>
</protein>
<dbReference type="InterPro" id="IPR002818">
    <property type="entry name" value="DJ-1/PfpI"/>
</dbReference>